<feature type="transmembrane region" description="Helical" evidence="2">
    <location>
        <begin position="801"/>
        <end position="819"/>
    </location>
</feature>
<keyword evidence="4" id="KW-1185">Reference proteome</keyword>
<evidence type="ECO:0000313" key="3">
    <source>
        <dbReference type="EMBL" id="KAK3349640.1"/>
    </source>
</evidence>
<feature type="transmembrane region" description="Helical" evidence="2">
    <location>
        <begin position="1541"/>
        <end position="1565"/>
    </location>
</feature>
<evidence type="ECO:0008006" key="5">
    <source>
        <dbReference type="Google" id="ProtNLM"/>
    </source>
</evidence>
<feature type="transmembrane region" description="Helical" evidence="2">
    <location>
        <begin position="1061"/>
        <end position="1088"/>
    </location>
</feature>
<keyword evidence="2" id="KW-1133">Transmembrane helix</keyword>
<feature type="compositionally biased region" description="Gly residues" evidence="1">
    <location>
        <begin position="2565"/>
        <end position="2574"/>
    </location>
</feature>
<proteinExistence type="predicted"/>
<feature type="compositionally biased region" description="Basic residues" evidence="1">
    <location>
        <begin position="2589"/>
        <end position="2601"/>
    </location>
</feature>
<feature type="transmembrane region" description="Helical" evidence="2">
    <location>
        <begin position="745"/>
        <end position="766"/>
    </location>
</feature>
<dbReference type="EMBL" id="JAUIQD010000005">
    <property type="protein sequence ID" value="KAK3349640.1"/>
    <property type="molecule type" value="Genomic_DNA"/>
</dbReference>
<feature type="transmembrane region" description="Helical" evidence="2">
    <location>
        <begin position="675"/>
        <end position="699"/>
    </location>
</feature>
<dbReference type="SUPFAM" id="SSF53756">
    <property type="entry name" value="UDP-Glycosyltransferase/glycogen phosphorylase"/>
    <property type="match status" value="1"/>
</dbReference>
<feature type="transmembrane region" description="Helical" evidence="2">
    <location>
        <begin position="1003"/>
        <end position="1022"/>
    </location>
</feature>
<name>A0AAJ0HFJ5_9PEZI</name>
<accession>A0AAJ0HFJ5</accession>
<evidence type="ECO:0000256" key="1">
    <source>
        <dbReference type="SAM" id="MobiDB-lite"/>
    </source>
</evidence>
<feature type="compositionally biased region" description="Basic and acidic residues" evidence="1">
    <location>
        <begin position="2579"/>
        <end position="2588"/>
    </location>
</feature>
<dbReference type="Pfam" id="PF13692">
    <property type="entry name" value="Glyco_trans_1_4"/>
    <property type="match status" value="1"/>
</dbReference>
<dbReference type="Gene3D" id="3.40.50.2000">
    <property type="entry name" value="Glycogen Phosphorylase B"/>
    <property type="match status" value="1"/>
</dbReference>
<dbReference type="Proteomes" id="UP001275084">
    <property type="component" value="Unassembled WGS sequence"/>
</dbReference>
<feature type="transmembrane region" description="Helical" evidence="2">
    <location>
        <begin position="1124"/>
        <end position="1144"/>
    </location>
</feature>
<dbReference type="PANTHER" id="PTHR12526">
    <property type="entry name" value="GLYCOSYLTRANSFERASE"/>
    <property type="match status" value="1"/>
</dbReference>
<keyword evidence="2" id="KW-0472">Membrane</keyword>
<feature type="transmembrane region" description="Helical" evidence="2">
    <location>
        <begin position="1150"/>
        <end position="1174"/>
    </location>
</feature>
<dbReference type="PANTHER" id="PTHR12526:SF630">
    <property type="entry name" value="GLYCOSYLTRANSFERASE"/>
    <property type="match status" value="1"/>
</dbReference>
<protein>
    <recommendedName>
        <fullName evidence="5">DUF3492 domain-containing protein</fullName>
    </recommendedName>
</protein>
<keyword evidence="2" id="KW-0812">Transmembrane</keyword>
<gene>
    <name evidence="3" type="ORF">B0T25DRAFT_582541</name>
</gene>
<feature type="transmembrane region" description="Helical" evidence="2">
    <location>
        <begin position="973"/>
        <end position="991"/>
    </location>
</feature>
<feature type="transmembrane region" description="Helical" evidence="2">
    <location>
        <begin position="719"/>
        <end position="739"/>
    </location>
</feature>
<reference evidence="3" key="2">
    <citation type="submission" date="2023-06" db="EMBL/GenBank/DDBJ databases">
        <authorList>
            <consortium name="Lawrence Berkeley National Laboratory"/>
            <person name="Haridas S."/>
            <person name="Hensen N."/>
            <person name="Bonometti L."/>
            <person name="Westerberg I."/>
            <person name="Brannstrom I.O."/>
            <person name="Guillou S."/>
            <person name="Cros-Aarteil S."/>
            <person name="Calhoun S."/>
            <person name="Kuo A."/>
            <person name="Mondo S."/>
            <person name="Pangilinan J."/>
            <person name="Riley R."/>
            <person name="Labutti K."/>
            <person name="Andreopoulos B."/>
            <person name="Lipzen A."/>
            <person name="Chen C."/>
            <person name="Yanf M."/>
            <person name="Daum C."/>
            <person name="Ng V."/>
            <person name="Clum A."/>
            <person name="Steindorff A."/>
            <person name="Ohm R."/>
            <person name="Martin F."/>
            <person name="Silar P."/>
            <person name="Natvig D."/>
            <person name="Lalanne C."/>
            <person name="Gautier V."/>
            <person name="Ament-Velasquez S.L."/>
            <person name="Kruys A."/>
            <person name="Hutchinson M.I."/>
            <person name="Powell A.J."/>
            <person name="Barry K."/>
            <person name="Miller A.N."/>
            <person name="Grigoriev I.V."/>
            <person name="Debuchy R."/>
            <person name="Gladieux P."/>
            <person name="Thoren M.H."/>
            <person name="Johannesson H."/>
        </authorList>
    </citation>
    <scope>NUCLEOTIDE SEQUENCE</scope>
    <source>
        <strain evidence="3">CBS 955.72</strain>
    </source>
</reference>
<evidence type="ECO:0000256" key="2">
    <source>
        <dbReference type="SAM" id="Phobius"/>
    </source>
</evidence>
<reference evidence="3" key="1">
    <citation type="journal article" date="2023" name="Mol. Phylogenet. Evol.">
        <title>Genome-scale phylogeny and comparative genomics of the fungal order Sordariales.</title>
        <authorList>
            <person name="Hensen N."/>
            <person name="Bonometti L."/>
            <person name="Westerberg I."/>
            <person name="Brannstrom I.O."/>
            <person name="Guillou S."/>
            <person name="Cros-Aarteil S."/>
            <person name="Calhoun S."/>
            <person name="Haridas S."/>
            <person name="Kuo A."/>
            <person name="Mondo S."/>
            <person name="Pangilinan J."/>
            <person name="Riley R."/>
            <person name="LaButti K."/>
            <person name="Andreopoulos B."/>
            <person name="Lipzen A."/>
            <person name="Chen C."/>
            <person name="Yan M."/>
            <person name="Daum C."/>
            <person name="Ng V."/>
            <person name="Clum A."/>
            <person name="Steindorff A."/>
            <person name="Ohm R.A."/>
            <person name="Martin F."/>
            <person name="Silar P."/>
            <person name="Natvig D.O."/>
            <person name="Lalanne C."/>
            <person name="Gautier V."/>
            <person name="Ament-Velasquez S.L."/>
            <person name="Kruys A."/>
            <person name="Hutchinson M.I."/>
            <person name="Powell A.J."/>
            <person name="Barry K."/>
            <person name="Miller A.N."/>
            <person name="Grigoriev I.V."/>
            <person name="Debuchy R."/>
            <person name="Gladieux P."/>
            <person name="Hiltunen Thoren M."/>
            <person name="Johannesson H."/>
        </authorList>
    </citation>
    <scope>NUCLEOTIDE SEQUENCE</scope>
    <source>
        <strain evidence="3">CBS 955.72</strain>
    </source>
</reference>
<evidence type="ECO:0000313" key="4">
    <source>
        <dbReference type="Proteomes" id="UP001275084"/>
    </source>
</evidence>
<feature type="region of interest" description="Disordered" evidence="1">
    <location>
        <begin position="2561"/>
        <end position="2601"/>
    </location>
</feature>
<feature type="transmembrane region" description="Helical" evidence="2">
    <location>
        <begin position="631"/>
        <end position="655"/>
    </location>
</feature>
<comment type="caution">
    <text evidence="3">The sequence shown here is derived from an EMBL/GenBank/DDBJ whole genome shotgun (WGS) entry which is preliminary data.</text>
</comment>
<feature type="transmembrane region" description="Helical" evidence="2">
    <location>
        <begin position="1094"/>
        <end position="1112"/>
    </location>
</feature>
<sequence length="2601" mass="293547">MSRNLKEERNYQESFVSKHVDFGLLVGVIIENACILTDGGRRDYFHSQQLREVMSRCAGERAKRPGFFVGFRDGWDKQPSAAVVCRAFKVAAHFGAVLEHHANGEAARRLPFPMSGFEYLRKAKMTELQNIWIQQRRKVHVGPSNTTEDQVARLDLNVLQSILPNIDSLLSPLPALTEHSTELETIPPPKYVTRAPSRTDFWESSADGEPISPLGCVPLAVAASQKQYEAVLETQCHLRDLRMLQQLDDTEFEKLVEELMVLQPVSHESGCISALIEGLSRRNVVVYRGLGTAFTIPDTDTEFWGLSAPCVKENSTSIDIFISRRCPSDAATLLHTWLAHHGRPRLHRYEEELRLESASGSAPTVSLLLPLSIRTSIERATPSETLFLLQQLQVAQLRHQFSKEIEKHCKVVLIDQTSAESWNDAHSRQFLDGSVDMRHLLERRLADFTRLGATLLPSMDNLLTLYAGVEQSVSTALFSGTGSVLDAITDSLLHVFDPFGSWNDGEFVDINADLIALMFFCALRALALEDVYLEATDHCPIFSHSDQAAVFSELWVLGSQCELYFSVTPRALGKIIYNRHRGFLQEHPPPALDDDGERGLMTVYIKPEPPRTGTDKVGNFLSGRLANLRRVVAEFGALSIFCLPAMLDIVLLSFVGRGLFMTAYMGDDYLMAACYALLVSLLLSAGVTGWVGSVGNYYLCHYAYGNMVHFHVQRLSGGLVLSLPVGLFGAVIISIKVSLGPALTFFAYLILISTYLNILGILATMHQRGSPLPSGRTVLWRTIPVLFISPIMSSYLGGHDLAIYLSVGYGFLPLALFQYRRLCHQWMNWTDNIPKFAEKDIMEWYSSRIKKESPADDSSETSVAIVDTDLTPELALRAFRESVASHQRVMLHVKGAILNSDPLVQRTAKGLPYIEWLLQRESQGEDPSEPFSVSWFARLNQALKRQQQMTQGLKEHSIFMLFRYARFDIGQNIGLFLICLMDRWVSIIMSIRSPPLNIFSDFTSRYAICFSILYFCGSVMVLDSTLQDYWHVSFGLSEQRLASLDDAFSVTRSWEGSRRRIYLIALFKLCSRVIFVFGCCSMFIWCLVDDQKMVALYYSYILAYSAVILFQFNRCFTTNIQAHISSVILSAATGFITGCVMHGVAEHDPFLFTDVIALNFAAIMAAFLTSIWAWKDPSGARVRNECQGGQQTTKIWQRPKLGRMQTYFEVDSMITWIGIPGTAVAVSQGTSLSREVSKLLRLSVEQPSYRESDIQWEAELLQTASNMWNSNQIRVTLSTRSMFTALGLGDITSLSRLKGDAIELSIGIFKEKELRLTSWEPLCAEIITESILYHVSRAMMGFSTAKAAHAEHLLHPGKLSRTIEFQIAMEDRSGLCSIRSQSNRALLRHLCLGFDVDVEWGQLPLAVRDTIVRRVVGEPVLISKEYHNWRKHMDADADTSNFHVQLSLAVYSRVVERLETENESASLAQCITTSAPPESLLAFGSLDITESQVGLLQCTLNTFLRIPAQFVKWVGIISGAGSNVERELFYSFRRYPNIRFAALWVVLVVWRASWHIVNLWVYVILIHHHNALVNISRLARDGASRTLHKNRITVELRRKTVTGFITKSVQGFPELTVFPGKIPEIPTNTQATSSALYDEHVRLATRCDRSKDGEVTSTYTYGENLKSRYPIRKDVSNGTLRKTCYYDTRGRVMWGAIIIGDAEYSFRYHYKRGLKGYHEVLKADFKLIKFPLAGSLAVYWGAPVGDNSLEKLDWVPSNRVCRVVRKKSGQCFITTFDYQHRRDPTTRTVLQEGSTKVLVAWPPRLFEHEKLLLQRPSDISFQADDLLVHHGRDRIRAVTRFAGASRIPWAYLWDPRVWNYWRTKAVYHRIPTWWLRTELWDHWRQSGDLDAISACWVDEHILREEPLLRGYWRARNTGQLTKARNILDAHIEQIAAAIDIDKEVSEVCMLPIKTTDLYAMGLGKDANHMTMRPQECFHDTKERISVVFNDTGCWPDSPGGVSNCRRDLVDGHSTIRNHVLAECANEFGIPRFQVERNVQSIKLLPLWGLDGRTPNHGLTENLLESVVDEKIADTQTDRDIEGAFVPLLKLFVKGARSRSISRRDMLDYSHVVLAIFDYFEHKDYNKTWSSKAVAAAWVEAWLTEYKDTGISDPREYFDIEKPSMSDFQSALSIYSSYFFIFSVQTPTECPKVFQSTHHGISSLFGVFLRYRRGATFGIWDHAILWRECCLNLSPAQSALPIPVQSMLLAGIGLAMRLAYFHADVVLPCTPVFNPIWEADLGTDGGRLGHKNQFRRKIDPIVNGVSNMDAFKPVDQVRTTTPTVVMLSNVQFIKDIKTAILAADVIVNRYGLRNYQLHIYGARDREPGYDIDMANLINSCRLGSHVVLKGFGKPTEALQDAWLFMNSSLSEGLPLAIAEAALSGVPIVATAVGATALVLTDPDDPAVRYGEVVPPNDPTALARAQVSVLAMVGPWAKFAGDVLEKRGSVPPHLVLPEVLGTKDVEWLEKRMYEKTESRRGLGMLGRQVVLRGFHGKRYLREHEQMYWSQWHLAKMRREFAGSRVSGDGGEGGQEGASGRAVDDVPERRRNERRKLKKRRRGE</sequence>
<organism evidence="3 4">
    <name type="scientific">Lasiosphaeria hispida</name>
    <dbReference type="NCBI Taxonomy" id="260671"/>
    <lineage>
        <taxon>Eukaryota</taxon>
        <taxon>Fungi</taxon>
        <taxon>Dikarya</taxon>
        <taxon>Ascomycota</taxon>
        <taxon>Pezizomycotina</taxon>
        <taxon>Sordariomycetes</taxon>
        <taxon>Sordariomycetidae</taxon>
        <taxon>Sordariales</taxon>
        <taxon>Lasiosphaeriaceae</taxon>
        <taxon>Lasiosphaeria</taxon>
    </lineage>
</organism>